<dbReference type="PROSITE" id="PS01359">
    <property type="entry name" value="ZF_PHD_1"/>
    <property type="match status" value="1"/>
</dbReference>
<dbReference type="EMBL" id="BTSY01000003">
    <property type="protein sequence ID" value="GMT18754.1"/>
    <property type="molecule type" value="Genomic_DNA"/>
</dbReference>
<evidence type="ECO:0000256" key="9">
    <source>
        <dbReference type="PIRSR" id="PIRSR628651-51"/>
    </source>
</evidence>
<feature type="binding site" evidence="9">
    <location>
        <position position="403"/>
    </location>
    <ligand>
        <name>Zn(2+)</name>
        <dbReference type="ChEBI" id="CHEBI:29105"/>
        <label>2</label>
    </ligand>
</feature>
<evidence type="ECO:0000256" key="5">
    <source>
        <dbReference type="ARBA" id="ARBA00022833"/>
    </source>
</evidence>
<feature type="domain" description="PHD-type" evidence="12">
    <location>
        <begin position="357"/>
        <end position="406"/>
    </location>
</feature>
<feature type="binding site" evidence="9">
    <location>
        <position position="400"/>
    </location>
    <ligand>
        <name>Zn(2+)</name>
        <dbReference type="ChEBI" id="CHEBI:29105"/>
        <label>2</label>
    </ligand>
</feature>
<dbReference type="PROSITE" id="PS50016">
    <property type="entry name" value="ZF_PHD_2"/>
    <property type="match status" value="1"/>
</dbReference>
<dbReference type="InterPro" id="IPR001965">
    <property type="entry name" value="Znf_PHD"/>
</dbReference>
<keyword evidence="7" id="KW-0539">Nucleus</keyword>
<dbReference type="SMART" id="SM00249">
    <property type="entry name" value="PHD"/>
    <property type="match status" value="1"/>
</dbReference>
<dbReference type="FunFam" id="3.30.40.10:FF:000021">
    <property type="entry name" value="Inhibitor of growth 2b"/>
    <property type="match status" value="1"/>
</dbReference>
<proteinExistence type="inferred from homology"/>
<feature type="binding site" evidence="9">
    <location>
        <position position="360"/>
    </location>
    <ligand>
        <name>Zn(2+)</name>
        <dbReference type="ChEBI" id="CHEBI:29105"/>
        <label>1</label>
    </ligand>
</feature>
<comment type="caution">
    <text evidence="13">The sequence shown here is derived from an EMBL/GenBank/DDBJ whole genome shotgun (WGS) entry which is preliminary data.</text>
</comment>
<dbReference type="SUPFAM" id="SSF57903">
    <property type="entry name" value="FYVE/PHD zinc finger"/>
    <property type="match status" value="1"/>
</dbReference>
<comment type="subcellular location">
    <subcellularLocation>
        <location evidence="1">Nucleus</location>
    </subcellularLocation>
</comment>
<dbReference type="PANTHER" id="PTHR10333">
    <property type="entry name" value="INHIBITOR OF GROWTH PROTEIN"/>
    <property type="match status" value="1"/>
</dbReference>
<feature type="compositionally biased region" description="Basic and acidic residues" evidence="11">
    <location>
        <begin position="18"/>
        <end position="36"/>
    </location>
</feature>
<organism evidence="13 14">
    <name type="scientific">Pristionchus fissidentatus</name>
    <dbReference type="NCBI Taxonomy" id="1538716"/>
    <lineage>
        <taxon>Eukaryota</taxon>
        <taxon>Metazoa</taxon>
        <taxon>Ecdysozoa</taxon>
        <taxon>Nematoda</taxon>
        <taxon>Chromadorea</taxon>
        <taxon>Rhabditida</taxon>
        <taxon>Rhabditina</taxon>
        <taxon>Diplogasteromorpha</taxon>
        <taxon>Diplogasteroidea</taxon>
        <taxon>Neodiplogasteridae</taxon>
        <taxon>Pristionchus</taxon>
    </lineage>
</organism>
<evidence type="ECO:0000256" key="11">
    <source>
        <dbReference type="SAM" id="MobiDB-lite"/>
    </source>
</evidence>
<sequence>ASKEEEDEEVVFEGITKIEKRLGEASVSAEKEETKVKTNGTSRNNGQSSFVDSTTDEDEEESDSIEDFAETSQSSDEEEDEAPVKTSPDDFLNNIHFQKRDDPRAQLTHETMCSLRQNIESLGEERDTNQPSTSRDGVVIPDPFHALHAMDHNLWVLASAASLRLNESGERCRLLIARSAKGKTKNNLTEVLPKALAALSGNPIPLKAKLVEPEKEVKGKKGAKTAAAAAAAAKPAIRERPVREKAEPKKKLPPPPKEDLKSAVASPRPVVASPRVATPAAPVEPTRNGKAAKERPKEEETTTPATTRKRKQPKERDEKEEKKEKEIKPAAKVAKAGSNSNKRVSNRVVKKAKEDEPTYCVCHRISFGDMIGCDNEKCTIEWFHFECINIKVKPKGKWYCPDCRVEPNNFKQPK</sequence>
<feature type="site" description="Histone H3K4me3 binding" evidence="8">
    <location>
        <position position="382"/>
    </location>
</feature>
<evidence type="ECO:0000313" key="14">
    <source>
        <dbReference type="Proteomes" id="UP001432322"/>
    </source>
</evidence>
<dbReference type="CDD" id="cd15505">
    <property type="entry name" value="PHD_ING"/>
    <property type="match status" value="1"/>
</dbReference>
<feature type="binding site" evidence="9">
    <location>
        <position position="387"/>
    </location>
    <ligand>
        <name>Zn(2+)</name>
        <dbReference type="ChEBI" id="CHEBI:29105"/>
        <label>1</label>
    </ligand>
</feature>
<dbReference type="GO" id="GO:0008270">
    <property type="term" value="F:zinc ion binding"/>
    <property type="evidence" value="ECO:0007669"/>
    <property type="project" value="UniProtKB-KW"/>
</dbReference>
<keyword evidence="6" id="KW-0156">Chromatin regulator</keyword>
<feature type="compositionally biased region" description="Basic and acidic residues" evidence="11">
    <location>
        <begin position="236"/>
        <end position="261"/>
    </location>
</feature>
<feature type="binding site" evidence="9">
    <location>
        <position position="378"/>
    </location>
    <ligand>
        <name>Zn(2+)</name>
        <dbReference type="ChEBI" id="CHEBI:29105"/>
        <label>2</label>
    </ligand>
</feature>
<feature type="region of interest" description="Disordered" evidence="11">
    <location>
        <begin position="18"/>
        <end position="93"/>
    </location>
</feature>
<keyword evidence="5 9" id="KW-0862">Zinc</keyword>
<evidence type="ECO:0000256" key="1">
    <source>
        <dbReference type="ARBA" id="ARBA00004123"/>
    </source>
</evidence>
<name>A0AAV5VH09_9BILA</name>
<dbReference type="InterPro" id="IPR013083">
    <property type="entry name" value="Znf_RING/FYVE/PHD"/>
</dbReference>
<feature type="region of interest" description="Disordered" evidence="11">
    <location>
        <begin position="214"/>
        <end position="349"/>
    </location>
</feature>
<keyword evidence="14" id="KW-1185">Reference proteome</keyword>
<feature type="site" description="Histone H3K4me3 binding" evidence="8">
    <location>
        <position position="374"/>
    </location>
</feature>
<dbReference type="Gene3D" id="3.30.40.10">
    <property type="entry name" value="Zinc/RING finger domain, C3HC4 (zinc finger)"/>
    <property type="match status" value="1"/>
</dbReference>
<dbReference type="InterPro" id="IPR028651">
    <property type="entry name" value="ING_fam"/>
</dbReference>
<feature type="compositionally biased region" description="Acidic residues" evidence="11">
    <location>
        <begin position="54"/>
        <end position="81"/>
    </location>
</feature>
<evidence type="ECO:0000256" key="7">
    <source>
        <dbReference type="ARBA" id="ARBA00023242"/>
    </source>
</evidence>
<dbReference type="InterPro" id="IPR011011">
    <property type="entry name" value="Znf_FYVE_PHD"/>
</dbReference>
<dbReference type="InterPro" id="IPR019786">
    <property type="entry name" value="Zinc_finger_PHD-type_CS"/>
</dbReference>
<feature type="compositionally biased region" description="Low complexity" evidence="11">
    <location>
        <begin position="224"/>
        <end position="235"/>
    </location>
</feature>
<reference evidence="13" key="1">
    <citation type="submission" date="2023-10" db="EMBL/GenBank/DDBJ databases">
        <title>Genome assembly of Pristionchus species.</title>
        <authorList>
            <person name="Yoshida K."/>
            <person name="Sommer R.J."/>
        </authorList>
    </citation>
    <scope>NUCLEOTIDE SEQUENCE</scope>
    <source>
        <strain evidence="13">RS5133</strain>
    </source>
</reference>
<comment type="similarity">
    <text evidence="2">Belongs to the ING family.</text>
</comment>
<dbReference type="InterPro" id="IPR019787">
    <property type="entry name" value="Znf_PHD-finger"/>
</dbReference>
<keyword evidence="4 10" id="KW-0863">Zinc-finger</keyword>
<feature type="compositionally biased region" description="Polar residues" evidence="11">
    <location>
        <begin position="37"/>
        <end position="47"/>
    </location>
</feature>
<dbReference type="Proteomes" id="UP001432322">
    <property type="component" value="Unassembled WGS sequence"/>
</dbReference>
<evidence type="ECO:0000259" key="12">
    <source>
        <dbReference type="PROSITE" id="PS50016"/>
    </source>
</evidence>
<protein>
    <recommendedName>
        <fullName evidence="12">PHD-type domain-containing protein</fullName>
    </recommendedName>
</protein>
<feature type="binding site" evidence="9">
    <location>
        <position position="373"/>
    </location>
    <ligand>
        <name>Zn(2+)</name>
        <dbReference type="ChEBI" id="CHEBI:29105"/>
        <label>2</label>
    </ligand>
</feature>
<dbReference type="AlphaFoldDB" id="A0AAV5VH09"/>
<feature type="site" description="Histone H3K4me3 binding" evidence="8">
    <location>
        <position position="359"/>
    </location>
</feature>
<keyword evidence="3 9" id="KW-0479">Metal-binding</keyword>
<accession>A0AAV5VH09</accession>
<dbReference type="PANTHER" id="PTHR10333:SF42">
    <property type="entry name" value="INHIBITOR OF GROWTH PROTEIN 5"/>
    <property type="match status" value="1"/>
</dbReference>
<feature type="non-terminal residue" evidence="13">
    <location>
        <position position="1"/>
    </location>
</feature>
<dbReference type="GO" id="GO:0005634">
    <property type="term" value="C:nucleus"/>
    <property type="evidence" value="ECO:0007669"/>
    <property type="project" value="UniProtKB-SubCell"/>
</dbReference>
<evidence type="ECO:0000256" key="3">
    <source>
        <dbReference type="ARBA" id="ARBA00022723"/>
    </source>
</evidence>
<evidence type="ECO:0000256" key="4">
    <source>
        <dbReference type="ARBA" id="ARBA00022771"/>
    </source>
</evidence>
<feature type="non-terminal residue" evidence="13">
    <location>
        <position position="414"/>
    </location>
</feature>
<feature type="binding site" evidence="9">
    <location>
        <position position="384"/>
    </location>
    <ligand>
        <name>Zn(2+)</name>
        <dbReference type="ChEBI" id="CHEBI:29105"/>
        <label>1</label>
    </ligand>
</feature>
<dbReference type="GO" id="GO:0006325">
    <property type="term" value="P:chromatin organization"/>
    <property type="evidence" value="ECO:0007669"/>
    <property type="project" value="UniProtKB-KW"/>
</dbReference>
<gene>
    <name evidence="13" type="ORF">PFISCL1PPCAC_10051</name>
</gene>
<evidence type="ECO:0000256" key="6">
    <source>
        <dbReference type="ARBA" id="ARBA00022853"/>
    </source>
</evidence>
<evidence type="ECO:0000256" key="2">
    <source>
        <dbReference type="ARBA" id="ARBA00010210"/>
    </source>
</evidence>
<feature type="site" description="Histone H3K4me3 binding" evidence="8">
    <location>
        <position position="370"/>
    </location>
</feature>
<feature type="compositionally biased region" description="Basic and acidic residues" evidence="11">
    <location>
        <begin position="291"/>
        <end position="300"/>
    </location>
</feature>
<evidence type="ECO:0000256" key="10">
    <source>
        <dbReference type="PROSITE-ProRule" id="PRU00146"/>
    </source>
</evidence>
<evidence type="ECO:0000313" key="13">
    <source>
        <dbReference type="EMBL" id="GMT18754.1"/>
    </source>
</evidence>
<feature type="binding site" evidence="9">
    <location>
        <position position="362"/>
    </location>
    <ligand>
        <name>Zn(2+)</name>
        <dbReference type="ChEBI" id="CHEBI:29105"/>
        <label>1</label>
    </ligand>
</feature>
<evidence type="ECO:0000256" key="8">
    <source>
        <dbReference type="PIRSR" id="PIRSR628651-50"/>
    </source>
</evidence>
<feature type="compositionally biased region" description="Basic and acidic residues" evidence="11">
    <location>
        <begin position="314"/>
        <end position="329"/>
    </location>
</feature>